<dbReference type="Proteomes" id="UP000324233">
    <property type="component" value="Chromosome"/>
</dbReference>
<organism evidence="1 2">
    <name type="scientific">Aquisphaera giovannonii</name>
    <dbReference type="NCBI Taxonomy" id="406548"/>
    <lineage>
        <taxon>Bacteria</taxon>
        <taxon>Pseudomonadati</taxon>
        <taxon>Planctomycetota</taxon>
        <taxon>Planctomycetia</taxon>
        <taxon>Isosphaerales</taxon>
        <taxon>Isosphaeraceae</taxon>
        <taxon>Aquisphaera</taxon>
    </lineage>
</organism>
<keyword evidence="2" id="KW-1185">Reference proteome</keyword>
<evidence type="ECO:0000313" key="1">
    <source>
        <dbReference type="EMBL" id="QEH32567.1"/>
    </source>
</evidence>
<reference evidence="1 2" key="1">
    <citation type="submission" date="2019-08" db="EMBL/GenBank/DDBJ databases">
        <title>Deep-cultivation of Planctomycetes and their phenomic and genomic characterization uncovers novel biology.</title>
        <authorList>
            <person name="Wiegand S."/>
            <person name="Jogler M."/>
            <person name="Boedeker C."/>
            <person name="Pinto D."/>
            <person name="Vollmers J."/>
            <person name="Rivas-Marin E."/>
            <person name="Kohn T."/>
            <person name="Peeters S.H."/>
            <person name="Heuer A."/>
            <person name="Rast P."/>
            <person name="Oberbeckmann S."/>
            <person name="Bunk B."/>
            <person name="Jeske O."/>
            <person name="Meyerdierks A."/>
            <person name="Storesund J.E."/>
            <person name="Kallscheuer N."/>
            <person name="Luecker S."/>
            <person name="Lage O.M."/>
            <person name="Pohl T."/>
            <person name="Merkel B.J."/>
            <person name="Hornburger P."/>
            <person name="Mueller R.-W."/>
            <person name="Bruemmer F."/>
            <person name="Labrenz M."/>
            <person name="Spormann A.M."/>
            <person name="Op den Camp H."/>
            <person name="Overmann J."/>
            <person name="Amann R."/>
            <person name="Jetten M.S.M."/>
            <person name="Mascher T."/>
            <person name="Medema M.H."/>
            <person name="Devos D.P."/>
            <person name="Kaster A.-K."/>
            <person name="Ovreas L."/>
            <person name="Rohde M."/>
            <person name="Galperin M.Y."/>
            <person name="Jogler C."/>
        </authorList>
    </citation>
    <scope>NUCLEOTIDE SEQUENCE [LARGE SCALE GENOMIC DNA]</scope>
    <source>
        <strain evidence="1 2">OJF2</strain>
    </source>
</reference>
<proteinExistence type="predicted"/>
<dbReference type="AlphaFoldDB" id="A0A5B9VX86"/>
<dbReference type="EMBL" id="CP042997">
    <property type="protein sequence ID" value="QEH32567.1"/>
    <property type="molecule type" value="Genomic_DNA"/>
</dbReference>
<dbReference type="KEGG" id="agv:OJF2_10440"/>
<sequence length="145" mass="15918">MGHWGVRSYENDDADDALDAGFEEACGEEYEALMDDRNPLPFDQVQGKLASGKTLEAAVRALEEMVGGPFDAEPGRWDPEARLAMAGVVVRHAEFGVPIPPPLRDRAIACLEGEEIEWDEATKRRLRREKEIALLRRAAGGPGSS</sequence>
<dbReference type="OrthoDB" id="287611at2"/>
<dbReference type="RefSeq" id="WP_148591851.1">
    <property type="nucleotide sequence ID" value="NZ_CP042997.1"/>
</dbReference>
<evidence type="ECO:0000313" key="2">
    <source>
        <dbReference type="Proteomes" id="UP000324233"/>
    </source>
</evidence>
<name>A0A5B9VX86_9BACT</name>
<accession>A0A5B9VX86</accession>
<protein>
    <recommendedName>
        <fullName evidence="3">DUF4259 domain-containing protein</fullName>
    </recommendedName>
</protein>
<evidence type="ECO:0008006" key="3">
    <source>
        <dbReference type="Google" id="ProtNLM"/>
    </source>
</evidence>
<gene>
    <name evidence="1" type="ORF">OJF2_10440</name>
</gene>